<keyword evidence="2" id="KW-1185">Reference proteome</keyword>
<protein>
    <recommendedName>
        <fullName evidence="3">Gag-Pol polyprotein</fullName>
    </recommendedName>
</protein>
<gene>
    <name evidence="1" type="ORF">LIER_31486</name>
</gene>
<comment type="caution">
    <text evidence="1">The sequence shown here is derived from an EMBL/GenBank/DDBJ whole genome shotgun (WGS) entry which is preliminary data.</text>
</comment>
<evidence type="ECO:0000313" key="2">
    <source>
        <dbReference type="Proteomes" id="UP001454036"/>
    </source>
</evidence>
<reference evidence="1 2" key="1">
    <citation type="submission" date="2024-01" db="EMBL/GenBank/DDBJ databases">
        <title>The complete chloroplast genome sequence of Lithospermum erythrorhizon: insights into the phylogenetic relationship among Boraginaceae species and the maternal lineages of purple gromwells.</title>
        <authorList>
            <person name="Okada T."/>
            <person name="Watanabe K."/>
        </authorList>
    </citation>
    <scope>NUCLEOTIDE SEQUENCE [LARGE SCALE GENOMIC DNA]</scope>
</reference>
<accession>A0AAV3RR79</accession>
<organism evidence="1 2">
    <name type="scientific">Lithospermum erythrorhizon</name>
    <name type="common">Purple gromwell</name>
    <name type="synonym">Lithospermum officinale var. erythrorhizon</name>
    <dbReference type="NCBI Taxonomy" id="34254"/>
    <lineage>
        <taxon>Eukaryota</taxon>
        <taxon>Viridiplantae</taxon>
        <taxon>Streptophyta</taxon>
        <taxon>Embryophyta</taxon>
        <taxon>Tracheophyta</taxon>
        <taxon>Spermatophyta</taxon>
        <taxon>Magnoliopsida</taxon>
        <taxon>eudicotyledons</taxon>
        <taxon>Gunneridae</taxon>
        <taxon>Pentapetalae</taxon>
        <taxon>asterids</taxon>
        <taxon>lamiids</taxon>
        <taxon>Boraginales</taxon>
        <taxon>Boraginaceae</taxon>
        <taxon>Boraginoideae</taxon>
        <taxon>Lithospermeae</taxon>
        <taxon>Lithospermum</taxon>
    </lineage>
</organism>
<sequence>MESINVNVVDEEVEHTEAETEELVTPTVIYSSSTSPIEPDETITPTVSGSIIEPSARIQRDHPIDNIIGQLEGWMTTRKNTRVDYRKMAGLFAEACFVSKVEPKNVKAALLDEHWISAMQEELLQFARNDVWELVPRPTDHNVIDTK</sequence>
<evidence type="ECO:0008006" key="3">
    <source>
        <dbReference type="Google" id="ProtNLM"/>
    </source>
</evidence>
<dbReference type="EMBL" id="BAABME010011718">
    <property type="protein sequence ID" value="GAA0184198.1"/>
    <property type="molecule type" value="Genomic_DNA"/>
</dbReference>
<proteinExistence type="predicted"/>
<dbReference type="Proteomes" id="UP001454036">
    <property type="component" value="Unassembled WGS sequence"/>
</dbReference>
<evidence type="ECO:0000313" key="1">
    <source>
        <dbReference type="EMBL" id="GAA0184198.1"/>
    </source>
</evidence>
<dbReference type="AlphaFoldDB" id="A0AAV3RR79"/>
<name>A0AAV3RR79_LITER</name>